<keyword evidence="2" id="KW-1185">Reference proteome</keyword>
<gene>
    <name evidence="1" type="ORF">OsI_26052</name>
</gene>
<dbReference type="HOGENOM" id="CLU_1931023_0_0_1"/>
<dbReference type="EMBL" id="CM000132">
    <property type="protein sequence ID" value="EEC82063.1"/>
    <property type="molecule type" value="Genomic_DNA"/>
</dbReference>
<reference evidence="1 2" key="1">
    <citation type="journal article" date="2005" name="PLoS Biol.">
        <title>The genomes of Oryza sativa: a history of duplications.</title>
        <authorList>
            <person name="Yu J."/>
            <person name="Wang J."/>
            <person name="Lin W."/>
            <person name="Li S."/>
            <person name="Li H."/>
            <person name="Zhou J."/>
            <person name="Ni P."/>
            <person name="Dong W."/>
            <person name="Hu S."/>
            <person name="Zeng C."/>
            <person name="Zhang J."/>
            <person name="Zhang Y."/>
            <person name="Li R."/>
            <person name="Xu Z."/>
            <person name="Li S."/>
            <person name="Li X."/>
            <person name="Zheng H."/>
            <person name="Cong L."/>
            <person name="Lin L."/>
            <person name="Yin J."/>
            <person name="Geng J."/>
            <person name="Li G."/>
            <person name="Shi J."/>
            <person name="Liu J."/>
            <person name="Lv H."/>
            <person name="Li J."/>
            <person name="Wang J."/>
            <person name="Deng Y."/>
            <person name="Ran L."/>
            <person name="Shi X."/>
            <person name="Wang X."/>
            <person name="Wu Q."/>
            <person name="Li C."/>
            <person name="Ren X."/>
            <person name="Wang J."/>
            <person name="Wang X."/>
            <person name="Li D."/>
            <person name="Liu D."/>
            <person name="Zhang X."/>
            <person name="Ji Z."/>
            <person name="Zhao W."/>
            <person name="Sun Y."/>
            <person name="Zhang Z."/>
            <person name="Bao J."/>
            <person name="Han Y."/>
            <person name="Dong L."/>
            <person name="Ji J."/>
            <person name="Chen P."/>
            <person name="Wu S."/>
            <person name="Liu J."/>
            <person name="Xiao Y."/>
            <person name="Bu D."/>
            <person name="Tan J."/>
            <person name="Yang L."/>
            <person name="Ye C."/>
            <person name="Zhang J."/>
            <person name="Xu J."/>
            <person name="Zhou Y."/>
            <person name="Yu Y."/>
            <person name="Zhang B."/>
            <person name="Zhuang S."/>
            <person name="Wei H."/>
            <person name="Liu B."/>
            <person name="Lei M."/>
            <person name="Yu H."/>
            <person name="Li Y."/>
            <person name="Xu H."/>
            <person name="Wei S."/>
            <person name="He X."/>
            <person name="Fang L."/>
            <person name="Zhang Z."/>
            <person name="Zhang Y."/>
            <person name="Huang X."/>
            <person name="Su Z."/>
            <person name="Tong W."/>
            <person name="Li J."/>
            <person name="Tong Z."/>
            <person name="Li S."/>
            <person name="Ye J."/>
            <person name="Wang L."/>
            <person name="Fang L."/>
            <person name="Lei T."/>
            <person name="Chen C."/>
            <person name="Chen H."/>
            <person name="Xu Z."/>
            <person name="Li H."/>
            <person name="Huang H."/>
            <person name="Zhang F."/>
            <person name="Xu H."/>
            <person name="Li N."/>
            <person name="Zhao C."/>
            <person name="Li S."/>
            <person name="Dong L."/>
            <person name="Huang Y."/>
            <person name="Li L."/>
            <person name="Xi Y."/>
            <person name="Qi Q."/>
            <person name="Li W."/>
            <person name="Zhang B."/>
            <person name="Hu W."/>
            <person name="Zhang Y."/>
            <person name="Tian X."/>
            <person name="Jiao Y."/>
            <person name="Liang X."/>
            <person name="Jin J."/>
            <person name="Gao L."/>
            <person name="Zheng W."/>
            <person name="Hao B."/>
            <person name="Liu S."/>
            <person name="Wang W."/>
            <person name="Yuan L."/>
            <person name="Cao M."/>
            <person name="McDermott J."/>
            <person name="Samudrala R."/>
            <person name="Wang J."/>
            <person name="Wong G.K."/>
            <person name="Yang H."/>
        </authorList>
    </citation>
    <scope>NUCLEOTIDE SEQUENCE [LARGE SCALE GENOMIC DNA]</scope>
    <source>
        <strain evidence="2">cv. 93-11</strain>
    </source>
</reference>
<dbReference type="AlphaFoldDB" id="B8B680"/>
<dbReference type="Gramene" id="BGIOSGA024284-TA">
    <property type="protein sequence ID" value="BGIOSGA024284-PA"/>
    <property type="gene ID" value="BGIOSGA024284"/>
</dbReference>
<proteinExistence type="predicted"/>
<organism evidence="1 2">
    <name type="scientific">Oryza sativa subsp. indica</name>
    <name type="common">Rice</name>
    <dbReference type="NCBI Taxonomy" id="39946"/>
    <lineage>
        <taxon>Eukaryota</taxon>
        <taxon>Viridiplantae</taxon>
        <taxon>Streptophyta</taxon>
        <taxon>Embryophyta</taxon>
        <taxon>Tracheophyta</taxon>
        <taxon>Spermatophyta</taxon>
        <taxon>Magnoliopsida</taxon>
        <taxon>Liliopsida</taxon>
        <taxon>Poales</taxon>
        <taxon>Poaceae</taxon>
        <taxon>BOP clade</taxon>
        <taxon>Oryzoideae</taxon>
        <taxon>Oryzeae</taxon>
        <taxon>Oryzinae</taxon>
        <taxon>Oryza</taxon>
        <taxon>Oryza sativa</taxon>
    </lineage>
</organism>
<evidence type="ECO:0000313" key="2">
    <source>
        <dbReference type="Proteomes" id="UP000007015"/>
    </source>
</evidence>
<sequence>MPLEGAIAIRVHREKGAELGAASFSGLVAAAHWLLLQPRLTVARRTTRTVKRPSALTASVAGDWRGDEAQDVEEIVEEQAEGEQPGQQTTAMWAEVARVAKKRPLCGGNKSGDDYRSDVYVIVFIEHLFYY</sequence>
<name>B8B680_ORYSI</name>
<dbReference type="Proteomes" id="UP000007015">
    <property type="component" value="Chromosome 7"/>
</dbReference>
<protein>
    <submittedName>
        <fullName evidence="1">Uncharacterized protein</fullName>
    </submittedName>
</protein>
<evidence type="ECO:0000313" key="1">
    <source>
        <dbReference type="EMBL" id="EEC82063.1"/>
    </source>
</evidence>
<accession>B8B680</accession>